<dbReference type="AlphaFoldDB" id="A0A8J1TVE5"/>
<comment type="caution">
    <text evidence="3">The sequence shown here is derived from an EMBL/GenBank/DDBJ whole genome shotgun (WGS) entry which is preliminary data.</text>
</comment>
<sequence length="651" mass="73416">MTRLLVPVAIVTLVAIVNGQTVAPLCTPAPTTPSKPAPGFPLNYQAKIEASFKQRNWTFDFDEYYDYTGNRQAVHQRSKFFDNKFIQNYDNSEIFAINYMEGTCNSYNIDKIPEGFQKFLGTKTPDGKFHIFSSSDVLKLVAESQSYKGIANIRGINCDWWQVCKVFGDSGAIMEVDFYYAAKDKWYLPVANPTEQYPVQIHVKGTFVNPIFGTTFNFENSYNFLQFRPLEVGDSMFMTDRGLVCKNRKSVKPVPSLPDAFTFRVEVVDNNKKTVSHVHEWYDNSQGLFRIDYANRQGDGNPIRRIHDFNTGVAYVINKFSGNCTAEPIRPVGLDVETVDDALNVRIRTAKEFFDFEGVNYTYEGMRIVRDVPTDVWIAKRKNWPKIFNTNSTWEWFFTNKDVVVNTGTEFEGVVPWRLEVFSKEFELDIITNFFDFKEGRQEVFEFDISPCYVNLKRQDFQFALKGNPKDLIGPVGLRIFRYLTLISIQGAAVISPIRIANLRFDVDGSEKIIVMFTMLDKAPIKGSVEMKTPELPIEEAAKGLTDYINNGQLSILVPDSTNSDSGVKTVVAEPYSFKQIVRDPGCKNNEQILPQTAAGPSVGVVAGVSAALVILGSVLGIVALWMVCFIKQKPNSIKEVKIVGSPTSTA</sequence>
<evidence type="ECO:0000313" key="4">
    <source>
        <dbReference type="Proteomes" id="UP000749559"/>
    </source>
</evidence>
<evidence type="ECO:0000313" key="3">
    <source>
        <dbReference type="EMBL" id="CAH1779089.1"/>
    </source>
</evidence>
<dbReference type="PANTHER" id="PTHR36902:SF1">
    <property type="entry name" value="ENRICHED IN SURFACE-LABELED PROTEOME PROTEIN 9"/>
    <property type="match status" value="1"/>
</dbReference>
<dbReference type="OrthoDB" id="5983572at2759"/>
<dbReference type="InterPro" id="IPR058831">
    <property type="entry name" value="LolA-like_dom_2nd"/>
</dbReference>
<dbReference type="Pfam" id="PF25899">
    <property type="entry name" value="DUF7959"/>
    <property type="match status" value="1"/>
</dbReference>
<protein>
    <submittedName>
        <fullName evidence="3">Uncharacterized protein</fullName>
    </submittedName>
</protein>
<feature type="domain" description="LolA-like" evidence="1">
    <location>
        <begin position="32"/>
        <end position="227"/>
    </location>
</feature>
<feature type="domain" description="LolA-like" evidence="1">
    <location>
        <begin position="241"/>
        <end position="453"/>
    </location>
</feature>
<name>A0A8J1TVE5_OWEFU</name>
<evidence type="ECO:0000259" key="2">
    <source>
        <dbReference type="Pfam" id="PF25899"/>
    </source>
</evidence>
<dbReference type="InterPro" id="IPR058265">
    <property type="entry name" value="DUF7959"/>
</dbReference>
<reference evidence="3" key="1">
    <citation type="submission" date="2022-03" db="EMBL/GenBank/DDBJ databases">
        <authorList>
            <person name="Martin C."/>
        </authorList>
    </citation>
    <scope>NUCLEOTIDE SEQUENCE</scope>
</reference>
<accession>A0A8J1TVE5</accession>
<proteinExistence type="predicted"/>
<organism evidence="3 4">
    <name type="scientific">Owenia fusiformis</name>
    <name type="common">Polychaete worm</name>
    <dbReference type="NCBI Taxonomy" id="6347"/>
    <lineage>
        <taxon>Eukaryota</taxon>
        <taxon>Metazoa</taxon>
        <taxon>Spiralia</taxon>
        <taxon>Lophotrochozoa</taxon>
        <taxon>Annelida</taxon>
        <taxon>Polychaeta</taxon>
        <taxon>Sedentaria</taxon>
        <taxon>Canalipalpata</taxon>
        <taxon>Sabellida</taxon>
        <taxon>Oweniida</taxon>
        <taxon>Oweniidae</taxon>
        <taxon>Owenia</taxon>
    </lineage>
</organism>
<dbReference type="Pfam" id="PF25898">
    <property type="entry name" value="LolA_2nd_metazoa"/>
    <property type="match status" value="2"/>
</dbReference>
<dbReference type="EMBL" id="CAIIXF020000003">
    <property type="protein sequence ID" value="CAH1779089.1"/>
    <property type="molecule type" value="Genomic_DNA"/>
</dbReference>
<feature type="domain" description="DUF7959" evidence="2">
    <location>
        <begin position="461"/>
        <end position="564"/>
    </location>
</feature>
<gene>
    <name evidence="3" type="ORF">OFUS_LOCUS5930</name>
</gene>
<evidence type="ECO:0000259" key="1">
    <source>
        <dbReference type="Pfam" id="PF25898"/>
    </source>
</evidence>
<dbReference type="PANTHER" id="PTHR36902">
    <property type="entry name" value="ENRICHED IN SURFACE-LABELED PROTEOME PROTEIN 9"/>
    <property type="match status" value="1"/>
</dbReference>
<keyword evidence="4" id="KW-1185">Reference proteome</keyword>
<dbReference type="Proteomes" id="UP000749559">
    <property type="component" value="Unassembled WGS sequence"/>
</dbReference>